<keyword evidence="1" id="KW-0472">Membrane</keyword>
<feature type="transmembrane region" description="Helical" evidence="1">
    <location>
        <begin position="6"/>
        <end position="24"/>
    </location>
</feature>
<feature type="transmembrane region" description="Helical" evidence="1">
    <location>
        <begin position="209"/>
        <end position="225"/>
    </location>
</feature>
<feature type="transmembrane region" description="Helical" evidence="1">
    <location>
        <begin position="316"/>
        <end position="334"/>
    </location>
</feature>
<reference evidence="2 3" key="1">
    <citation type="submission" date="2018-11" db="EMBL/GenBank/DDBJ databases">
        <title>Proposal to divide the Flavobacteriaceae and reorganize its genera based on Amino Acid Identity values calculated from whole genome sequences.</title>
        <authorList>
            <person name="Nicholson A.C."/>
            <person name="Gulvik C.A."/>
            <person name="Whitney A.M."/>
            <person name="Humrighouse B.W."/>
            <person name="Bell M."/>
            <person name="Holmes B."/>
            <person name="Steigerwalt A.G."/>
            <person name="Villarma A."/>
            <person name="Sheth M."/>
            <person name="Batra D."/>
            <person name="Pryor J."/>
            <person name="Bernardet J.-F."/>
            <person name="Hugo C."/>
            <person name="Kampfer P."/>
            <person name="Newman J.D."/>
            <person name="McQuiston J.R."/>
        </authorList>
    </citation>
    <scope>NUCLEOTIDE SEQUENCE [LARGE SCALE GENOMIC DNA]</scope>
    <source>
        <strain evidence="2 3">H3001</strain>
    </source>
</reference>
<keyword evidence="3" id="KW-1185">Reference proteome</keyword>
<organism evidence="2 3">
    <name type="scientific">Kaistella daneshvariae</name>
    <dbReference type="NCBI Taxonomy" id="2487074"/>
    <lineage>
        <taxon>Bacteria</taxon>
        <taxon>Pseudomonadati</taxon>
        <taxon>Bacteroidota</taxon>
        <taxon>Flavobacteriia</taxon>
        <taxon>Flavobacteriales</taxon>
        <taxon>Weeksellaceae</taxon>
        <taxon>Chryseobacterium group</taxon>
        <taxon>Kaistella</taxon>
    </lineage>
</organism>
<accession>A0ABM7C896</accession>
<protein>
    <submittedName>
        <fullName evidence="2">EpsG family protein</fullName>
    </submittedName>
</protein>
<dbReference type="InterPro" id="IPR049458">
    <property type="entry name" value="EpsG-like"/>
</dbReference>
<keyword evidence="1" id="KW-0812">Transmembrane</keyword>
<feature type="transmembrane region" description="Helical" evidence="1">
    <location>
        <begin position="175"/>
        <end position="197"/>
    </location>
</feature>
<feature type="transmembrane region" description="Helical" evidence="1">
    <location>
        <begin position="102"/>
        <end position="122"/>
    </location>
</feature>
<gene>
    <name evidence="2" type="ORF">EIB71_05665</name>
</gene>
<proteinExistence type="predicted"/>
<feature type="transmembrane region" description="Helical" evidence="1">
    <location>
        <begin position="341"/>
        <end position="358"/>
    </location>
</feature>
<feature type="transmembrane region" description="Helical" evidence="1">
    <location>
        <begin position="33"/>
        <end position="52"/>
    </location>
</feature>
<evidence type="ECO:0000313" key="3">
    <source>
        <dbReference type="Proteomes" id="UP000274483"/>
    </source>
</evidence>
<dbReference type="Pfam" id="PF14897">
    <property type="entry name" value="EpsG"/>
    <property type="match status" value="1"/>
</dbReference>
<name>A0ABM7C896_9FLAO</name>
<dbReference type="EMBL" id="CP034158">
    <property type="protein sequence ID" value="AZI67184.1"/>
    <property type="molecule type" value="Genomic_DNA"/>
</dbReference>
<sequence length="377" mass="43474">MMPILHPIFAIIFAFLAFASYWEIFRLEKKQSVFVWIAGVLIIVAVGLRLNAGADYPVYRTLFAGFSLYTSYDDVFDKALFRPNAEEIEWLYVLINKVVFDFGLPFFVVTFICALIAVTLKFTTIYKNVAFPALALLFYFMPIMFFEDSGQMRQGLGIAVCIASFKFIKDRNLLMFLVCMYIALGFHKTSVVFIPAYWIVKIPMNSKRIFWVLIIALLVSPLELYRLGGGLFSSIAPDDLSGAYTGYLDDRYYGTEVETGLNDIVKLIFIAILIKFDKRACEEVLWYEYMRNLAVFGLVLFYFFRSNEIFAVRLPGAYMFFVTMFCMTSIVYAVRGRTRQTLYLGFLAYLIAMFFYFGKGNGDKGSFTLDKYTNVLW</sequence>
<dbReference type="Proteomes" id="UP000274483">
    <property type="component" value="Chromosome"/>
</dbReference>
<keyword evidence="1" id="KW-1133">Transmembrane helix</keyword>
<evidence type="ECO:0000313" key="2">
    <source>
        <dbReference type="EMBL" id="AZI67184.1"/>
    </source>
</evidence>
<evidence type="ECO:0000256" key="1">
    <source>
        <dbReference type="SAM" id="Phobius"/>
    </source>
</evidence>
<feature type="transmembrane region" description="Helical" evidence="1">
    <location>
        <begin position="129"/>
        <end position="146"/>
    </location>
</feature>